<dbReference type="AlphaFoldDB" id="A0A2R9AYX2"/>
<comment type="similarity">
    <text evidence="1">Belongs to the Speedy/Ringo family.</text>
</comment>
<feature type="region of interest" description="Disordered" evidence="2">
    <location>
        <begin position="1"/>
        <end position="63"/>
    </location>
</feature>
<dbReference type="Pfam" id="PF11357">
    <property type="entry name" value="Spy1"/>
    <property type="match status" value="1"/>
</dbReference>
<evidence type="ECO:0000313" key="3">
    <source>
        <dbReference type="Ensembl" id="ENSPPAP00000020269.1"/>
    </source>
</evidence>
<protein>
    <submittedName>
        <fullName evidence="3">Uncharacterized protein</fullName>
    </submittedName>
</protein>
<evidence type="ECO:0000256" key="1">
    <source>
        <dbReference type="ARBA" id="ARBA00010932"/>
    </source>
</evidence>
<organism evidence="3 4">
    <name type="scientific">Pan paniscus</name>
    <name type="common">Pygmy chimpanzee</name>
    <name type="synonym">Bonobo</name>
    <dbReference type="NCBI Taxonomy" id="9597"/>
    <lineage>
        <taxon>Eukaryota</taxon>
        <taxon>Metazoa</taxon>
        <taxon>Chordata</taxon>
        <taxon>Craniata</taxon>
        <taxon>Vertebrata</taxon>
        <taxon>Euteleostomi</taxon>
        <taxon>Mammalia</taxon>
        <taxon>Eutheria</taxon>
        <taxon>Euarchontoglires</taxon>
        <taxon>Primates</taxon>
        <taxon>Haplorrhini</taxon>
        <taxon>Catarrhini</taxon>
        <taxon>Hominidae</taxon>
        <taxon>Pan</taxon>
    </lineage>
</organism>
<name>A0A2R9AYX2_PANPA</name>
<dbReference type="PANTHER" id="PTHR31156">
    <property type="entry name" value="WBSCR19-LIKE PROTEIN"/>
    <property type="match status" value="1"/>
</dbReference>
<dbReference type="EMBL" id="AJFE02118481">
    <property type="status" value="NOT_ANNOTATED_CDS"/>
    <property type="molecule type" value="Genomic_DNA"/>
</dbReference>
<dbReference type="EMBL" id="AJFE02118482">
    <property type="status" value="NOT_ANNOTATED_CDS"/>
    <property type="molecule type" value="Genomic_DNA"/>
</dbReference>
<dbReference type="OMA" id="TMNPRAR"/>
<dbReference type="GO" id="GO:0019901">
    <property type="term" value="F:protein kinase binding"/>
    <property type="evidence" value="ECO:0007669"/>
    <property type="project" value="InterPro"/>
</dbReference>
<proteinExistence type="inferred from homology"/>
<dbReference type="InterPro" id="IPR020984">
    <property type="entry name" value="Speedy"/>
</dbReference>
<dbReference type="Proteomes" id="UP000240080">
    <property type="component" value="Chromosome 7"/>
</dbReference>
<accession>A0A2R9AYX2</accession>
<dbReference type="Ensembl" id="ENSPPAT00000043061.1">
    <property type="protein sequence ID" value="ENSPPAP00000020269.1"/>
    <property type="gene ID" value="ENSPPAG00000033351.1"/>
</dbReference>
<dbReference type="GeneTree" id="ENSGT00940000154173"/>
<dbReference type="EMBL" id="AJFE02118480">
    <property type="status" value="NOT_ANNOTATED_CDS"/>
    <property type="molecule type" value="Genomic_DNA"/>
</dbReference>
<sequence>MDRTETRFRGMGQILGKLMTSHQPHPQDEEQSPQPSASGYPLQEVVDDEVSGPSAPGVDPSPPCRSFCWKRKREWSDKCEEEPEKKLTPEPEETWVVEMLCGLKMKLKQQRVSPVLPEHHEAFNNQIGSRTLSVLGIRKLCFGPGELTPEIPAYWEAEARGLLEFRTLRLHLGDRAKPCLKRKTKAGHSSSCLISWLWSAYFSRASLFSWQYQRIYFFLALYLANDMEEDSETPKQNIFYFLYGKNCSQIALFHMLHFRVFRSVRCRAWVFLEKFEEIQAYDPEPWVWARDRTHLS</sequence>
<evidence type="ECO:0000256" key="2">
    <source>
        <dbReference type="SAM" id="MobiDB-lite"/>
    </source>
</evidence>
<reference evidence="3" key="2">
    <citation type="submission" date="2025-08" db="UniProtKB">
        <authorList>
            <consortium name="Ensembl"/>
        </authorList>
    </citation>
    <scope>IDENTIFICATION</scope>
</reference>
<dbReference type="InterPro" id="IPR057742">
    <property type="entry name" value="Speedy_E"/>
</dbReference>
<dbReference type="EMBL" id="AJFE02118479">
    <property type="status" value="NOT_ANNOTATED_CDS"/>
    <property type="molecule type" value="Genomic_DNA"/>
</dbReference>
<keyword evidence="4" id="KW-1185">Reference proteome</keyword>
<dbReference type="Bgee" id="ENSPPAG00000033351">
    <property type="expression patterns" value="Expressed in testis and 6 other cell types or tissues"/>
</dbReference>
<evidence type="ECO:0000313" key="4">
    <source>
        <dbReference type="Proteomes" id="UP000240080"/>
    </source>
</evidence>
<reference evidence="3" key="3">
    <citation type="submission" date="2025-09" db="UniProtKB">
        <authorList>
            <consortium name="Ensembl"/>
        </authorList>
    </citation>
    <scope>IDENTIFICATION</scope>
</reference>
<reference evidence="3 4" key="1">
    <citation type="journal article" date="2012" name="Nature">
        <title>The bonobo genome compared with the chimpanzee and human genomes.</title>
        <authorList>
            <person name="Prufer K."/>
            <person name="Munch K."/>
            <person name="Hellmann I."/>
            <person name="Akagi K."/>
            <person name="Miller J.R."/>
            <person name="Walenz B."/>
            <person name="Koren S."/>
            <person name="Sutton G."/>
            <person name="Kodira C."/>
            <person name="Winer R."/>
            <person name="Knight J.R."/>
            <person name="Mullikin J.C."/>
            <person name="Meader S.J."/>
            <person name="Ponting C.P."/>
            <person name="Lunter G."/>
            <person name="Higashino S."/>
            <person name="Hobolth A."/>
            <person name="Dutheil J."/>
            <person name="Karakoc E."/>
            <person name="Alkan C."/>
            <person name="Sajjadian S."/>
            <person name="Catacchio C.R."/>
            <person name="Ventura M."/>
            <person name="Marques-Bonet T."/>
            <person name="Eichler E.E."/>
            <person name="Andre C."/>
            <person name="Atencia R."/>
            <person name="Mugisha L."/>
            <person name="Junhold J."/>
            <person name="Patterson N."/>
            <person name="Siebauer M."/>
            <person name="Good J.M."/>
            <person name="Fischer A."/>
            <person name="Ptak S.E."/>
            <person name="Lachmann M."/>
            <person name="Symer D.E."/>
            <person name="Mailund T."/>
            <person name="Schierup M.H."/>
            <person name="Andres A.M."/>
            <person name="Kelso J."/>
            <person name="Paabo S."/>
        </authorList>
    </citation>
    <scope>NUCLEOTIDE SEQUENCE [LARGE SCALE GENOMIC DNA]</scope>
</reference>